<dbReference type="GO" id="GO:0020037">
    <property type="term" value="F:heme binding"/>
    <property type="evidence" value="ECO:0007669"/>
    <property type="project" value="InterPro"/>
</dbReference>
<feature type="compositionally biased region" description="Basic and acidic residues" evidence="2">
    <location>
        <begin position="75"/>
        <end position="85"/>
    </location>
</feature>
<accession>A0AAV9F077</accession>
<evidence type="ECO:0000313" key="3">
    <source>
        <dbReference type="EMBL" id="KAK1319273.1"/>
    </source>
</evidence>
<dbReference type="Proteomes" id="UP001180020">
    <property type="component" value="Unassembled WGS sequence"/>
</dbReference>
<dbReference type="AlphaFoldDB" id="A0AAV9F077"/>
<name>A0AAV9F077_ACOCL</name>
<organism evidence="3 4">
    <name type="scientific">Acorus calamus</name>
    <name type="common">Sweet flag</name>
    <dbReference type="NCBI Taxonomy" id="4465"/>
    <lineage>
        <taxon>Eukaryota</taxon>
        <taxon>Viridiplantae</taxon>
        <taxon>Streptophyta</taxon>
        <taxon>Embryophyta</taxon>
        <taxon>Tracheophyta</taxon>
        <taxon>Spermatophyta</taxon>
        <taxon>Magnoliopsida</taxon>
        <taxon>Liliopsida</taxon>
        <taxon>Acoraceae</taxon>
        <taxon>Acorus</taxon>
    </lineage>
</organism>
<evidence type="ECO:0000256" key="1">
    <source>
        <dbReference type="ARBA" id="ARBA00010617"/>
    </source>
</evidence>
<feature type="region of interest" description="Disordered" evidence="2">
    <location>
        <begin position="71"/>
        <end position="93"/>
    </location>
</feature>
<dbReference type="PANTHER" id="PTHR47950:SF44">
    <property type="entry name" value="CYTOCHROME P450, FAMILY 76, SUBFAMILY C, POLYPEPTIDE 5-RELATED"/>
    <property type="match status" value="1"/>
</dbReference>
<protein>
    <submittedName>
        <fullName evidence="3">Flavonoid 3'-monooxygenase</fullName>
    </submittedName>
</protein>
<reference evidence="3" key="1">
    <citation type="journal article" date="2023" name="Nat. Commun.">
        <title>Diploid and tetraploid genomes of Acorus and the evolution of monocots.</title>
        <authorList>
            <person name="Ma L."/>
            <person name="Liu K.W."/>
            <person name="Li Z."/>
            <person name="Hsiao Y.Y."/>
            <person name="Qi Y."/>
            <person name="Fu T."/>
            <person name="Tang G.D."/>
            <person name="Zhang D."/>
            <person name="Sun W.H."/>
            <person name="Liu D.K."/>
            <person name="Li Y."/>
            <person name="Chen G.Z."/>
            <person name="Liu X.D."/>
            <person name="Liao X.Y."/>
            <person name="Jiang Y.T."/>
            <person name="Yu X."/>
            <person name="Hao Y."/>
            <person name="Huang J."/>
            <person name="Zhao X.W."/>
            <person name="Ke S."/>
            <person name="Chen Y.Y."/>
            <person name="Wu W.L."/>
            <person name="Hsu J.L."/>
            <person name="Lin Y.F."/>
            <person name="Huang M.D."/>
            <person name="Li C.Y."/>
            <person name="Huang L."/>
            <person name="Wang Z.W."/>
            <person name="Zhao X."/>
            <person name="Zhong W.Y."/>
            <person name="Peng D.H."/>
            <person name="Ahmad S."/>
            <person name="Lan S."/>
            <person name="Zhang J.S."/>
            <person name="Tsai W.C."/>
            <person name="Van de Peer Y."/>
            <person name="Liu Z.J."/>
        </authorList>
    </citation>
    <scope>NUCLEOTIDE SEQUENCE</scope>
    <source>
        <strain evidence="3">CP</strain>
    </source>
</reference>
<comment type="similarity">
    <text evidence="1">Belongs to the cytochrome P450 family.</text>
</comment>
<reference evidence="3" key="2">
    <citation type="submission" date="2023-06" db="EMBL/GenBank/DDBJ databases">
        <authorList>
            <person name="Ma L."/>
            <person name="Liu K.-W."/>
            <person name="Li Z."/>
            <person name="Hsiao Y.-Y."/>
            <person name="Qi Y."/>
            <person name="Fu T."/>
            <person name="Tang G."/>
            <person name="Zhang D."/>
            <person name="Sun W.-H."/>
            <person name="Liu D.-K."/>
            <person name="Li Y."/>
            <person name="Chen G.-Z."/>
            <person name="Liu X.-D."/>
            <person name="Liao X.-Y."/>
            <person name="Jiang Y.-T."/>
            <person name="Yu X."/>
            <person name="Hao Y."/>
            <person name="Huang J."/>
            <person name="Zhao X.-W."/>
            <person name="Ke S."/>
            <person name="Chen Y.-Y."/>
            <person name="Wu W.-L."/>
            <person name="Hsu J.-L."/>
            <person name="Lin Y.-F."/>
            <person name="Huang M.-D."/>
            <person name="Li C.-Y."/>
            <person name="Huang L."/>
            <person name="Wang Z.-W."/>
            <person name="Zhao X."/>
            <person name="Zhong W.-Y."/>
            <person name="Peng D.-H."/>
            <person name="Ahmad S."/>
            <person name="Lan S."/>
            <person name="Zhang J.-S."/>
            <person name="Tsai W.-C."/>
            <person name="Van De Peer Y."/>
            <person name="Liu Z.-J."/>
        </authorList>
    </citation>
    <scope>NUCLEOTIDE SEQUENCE</scope>
    <source>
        <strain evidence="3">CP</strain>
        <tissue evidence="3">Leaves</tissue>
    </source>
</reference>
<gene>
    <name evidence="3" type="primary">CYP75B1</name>
    <name evidence="3" type="ORF">QJS10_CPB04g01591</name>
</gene>
<dbReference type="GO" id="GO:0004497">
    <property type="term" value="F:monooxygenase activity"/>
    <property type="evidence" value="ECO:0007669"/>
    <property type="project" value="InterPro"/>
</dbReference>
<dbReference type="InterPro" id="IPR036396">
    <property type="entry name" value="Cyt_P450_sf"/>
</dbReference>
<evidence type="ECO:0000256" key="2">
    <source>
        <dbReference type="SAM" id="MobiDB-lite"/>
    </source>
</evidence>
<dbReference type="Pfam" id="PF00067">
    <property type="entry name" value="p450"/>
    <property type="match status" value="1"/>
</dbReference>
<comment type="caution">
    <text evidence="3">The sequence shown here is derived from an EMBL/GenBank/DDBJ whole genome shotgun (WGS) entry which is preliminary data.</text>
</comment>
<proteinExistence type="inferred from homology"/>
<sequence>MFIAATDTVGSEIEWALAELIKHPKMMKKAREEIDEVIGTSSTIIKRIYKYTSGQNGRILRKEIHEVPPLSLSHTDAKDTSEKSAKIFKKRRF</sequence>
<dbReference type="SUPFAM" id="SSF48264">
    <property type="entry name" value="Cytochrome P450"/>
    <property type="match status" value="1"/>
</dbReference>
<evidence type="ECO:0000313" key="4">
    <source>
        <dbReference type="Proteomes" id="UP001180020"/>
    </source>
</evidence>
<keyword evidence="4" id="KW-1185">Reference proteome</keyword>
<dbReference type="GO" id="GO:0016705">
    <property type="term" value="F:oxidoreductase activity, acting on paired donors, with incorporation or reduction of molecular oxygen"/>
    <property type="evidence" value="ECO:0007669"/>
    <property type="project" value="InterPro"/>
</dbReference>
<dbReference type="EMBL" id="JAUJYO010000004">
    <property type="protein sequence ID" value="KAK1319273.1"/>
    <property type="molecule type" value="Genomic_DNA"/>
</dbReference>
<dbReference type="GO" id="GO:0005506">
    <property type="term" value="F:iron ion binding"/>
    <property type="evidence" value="ECO:0007669"/>
    <property type="project" value="InterPro"/>
</dbReference>
<dbReference type="InterPro" id="IPR001128">
    <property type="entry name" value="Cyt_P450"/>
</dbReference>
<dbReference type="PANTHER" id="PTHR47950">
    <property type="entry name" value="CYTOCHROME P450, FAMILY 76, SUBFAMILY C, POLYPEPTIDE 5-RELATED"/>
    <property type="match status" value="1"/>
</dbReference>
<dbReference type="Gene3D" id="1.10.630.10">
    <property type="entry name" value="Cytochrome P450"/>
    <property type="match status" value="1"/>
</dbReference>